<dbReference type="eggNOG" id="KOG3068">
    <property type="taxonomic scope" value="Eukaryota"/>
</dbReference>
<dbReference type="PANTHER" id="PTHR13021">
    <property type="entry name" value="PRE-MRNA-SPLICING FACTOR ISY1"/>
    <property type="match status" value="1"/>
</dbReference>
<comment type="caution">
    <text evidence="8">The sequence shown here is derived from an EMBL/GenBank/DDBJ whole genome shotgun (WGS) entry which is preliminary data.</text>
</comment>
<dbReference type="FunCoup" id="G4TUJ8">
    <property type="interactions" value="565"/>
</dbReference>
<dbReference type="OrthoDB" id="1739576at2759"/>
<feature type="compositionally biased region" description="Basic and acidic residues" evidence="7">
    <location>
        <begin position="241"/>
        <end position="251"/>
    </location>
</feature>
<dbReference type="STRING" id="1109443.G4TUJ8"/>
<dbReference type="Proteomes" id="UP000007148">
    <property type="component" value="Unassembled WGS sequence"/>
</dbReference>
<evidence type="ECO:0000313" key="8">
    <source>
        <dbReference type="EMBL" id="CCA74991.1"/>
    </source>
</evidence>
<dbReference type="InParanoid" id="G4TUJ8"/>
<dbReference type="Gene3D" id="1.10.287.660">
    <property type="entry name" value="Helix hairpin bin"/>
    <property type="match status" value="1"/>
</dbReference>
<dbReference type="SUPFAM" id="SSF140102">
    <property type="entry name" value="ISY1 domain-like"/>
    <property type="match status" value="1"/>
</dbReference>
<dbReference type="OMA" id="WEDAYTH"/>
<keyword evidence="5" id="KW-0508">mRNA splicing</keyword>
<keyword evidence="9" id="KW-1185">Reference proteome</keyword>
<evidence type="ECO:0000313" key="9">
    <source>
        <dbReference type="Proteomes" id="UP000007148"/>
    </source>
</evidence>
<evidence type="ECO:0000256" key="4">
    <source>
        <dbReference type="ARBA" id="ARBA00022728"/>
    </source>
</evidence>
<feature type="region of interest" description="Disordered" evidence="7">
    <location>
        <begin position="211"/>
        <end position="267"/>
    </location>
</feature>
<reference evidence="8 9" key="1">
    <citation type="journal article" date="2011" name="PLoS Pathog.">
        <title>Endophytic Life Strategies Decoded by Genome and Transcriptome Analyses of the Mutualistic Root Symbiont Piriformospora indica.</title>
        <authorList>
            <person name="Zuccaro A."/>
            <person name="Lahrmann U."/>
            <person name="Guldener U."/>
            <person name="Langen G."/>
            <person name="Pfiffi S."/>
            <person name="Biedenkopf D."/>
            <person name="Wong P."/>
            <person name="Samans B."/>
            <person name="Grimm C."/>
            <person name="Basiewicz M."/>
            <person name="Murat C."/>
            <person name="Martin F."/>
            <person name="Kogel K.H."/>
        </authorList>
    </citation>
    <scope>NUCLEOTIDE SEQUENCE [LARGE SCALE GENOMIC DNA]</scope>
    <source>
        <strain evidence="8 9">DSM 11827</strain>
    </source>
</reference>
<feature type="compositionally biased region" description="Acidic residues" evidence="7">
    <location>
        <begin position="218"/>
        <end position="228"/>
    </location>
</feature>
<evidence type="ECO:0000256" key="6">
    <source>
        <dbReference type="ARBA" id="ARBA00023242"/>
    </source>
</evidence>
<dbReference type="FunFam" id="1.10.287.660:FF:000001">
    <property type="entry name" value="pre-mRNA-splicing factor ISY1 homolog"/>
    <property type="match status" value="1"/>
</dbReference>
<protein>
    <submittedName>
        <fullName evidence="8">Related to pre-mRNA splicing factor</fullName>
    </submittedName>
</protein>
<evidence type="ECO:0000256" key="7">
    <source>
        <dbReference type="SAM" id="MobiDB-lite"/>
    </source>
</evidence>
<keyword evidence="4" id="KW-0747">Spliceosome</keyword>
<dbReference type="Pfam" id="PF06246">
    <property type="entry name" value="Isy1"/>
    <property type="match status" value="1"/>
</dbReference>
<dbReference type="InterPro" id="IPR037200">
    <property type="entry name" value="Isy1_sf"/>
</dbReference>
<dbReference type="HOGENOM" id="CLU_043453_0_1_1"/>
<evidence type="ECO:0000256" key="2">
    <source>
        <dbReference type="ARBA" id="ARBA00007002"/>
    </source>
</evidence>
<evidence type="ECO:0000256" key="3">
    <source>
        <dbReference type="ARBA" id="ARBA00022664"/>
    </source>
</evidence>
<dbReference type="EMBL" id="CAFZ01000383">
    <property type="protein sequence ID" value="CCA74991.1"/>
    <property type="molecule type" value="Genomic_DNA"/>
</dbReference>
<organism evidence="8 9">
    <name type="scientific">Serendipita indica (strain DSM 11827)</name>
    <name type="common">Root endophyte fungus</name>
    <name type="synonym">Piriformospora indica</name>
    <dbReference type="NCBI Taxonomy" id="1109443"/>
    <lineage>
        <taxon>Eukaryota</taxon>
        <taxon>Fungi</taxon>
        <taxon>Dikarya</taxon>
        <taxon>Basidiomycota</taxon>
        <taxon>Agaricomycotina</taxon>
        <taxon>Agaricomycetes</taxon>
        <taxon>Sebacinales</taxon>
        <taxon>Serendipitaceae</taxon>
        <taxon>Serendipita</taxon>
    </lineage>
</organism>
<keyword evidence="6" id="KW-0539">Nucleus</keyword>
<comment type="subcellular location">
    <subcellularLocation>
        <location evidence="1">Nucleus</location>
    </subcellularLocation>
</comment>
<dbReference type="InterPro" id="IPR029012">
    <property type="entry name" value="Helix_hairpin_bin_sf"/>
</dbReference>
<dbReference type="GO" id="GO:0071014">
    <property type="term" value="C:post-mRNA release spliceosomal complex"/>
    <property type="evidence" value="ECO:0007669"/>
    <property type="project" value="UniProtKB-ARBA"/>
</dbReference>
<keyword evidence="3" id="KW-0507">mRNA processing</keyword>
<evidence type="ECO:0000256" key="1">
    <source>
        <dbReference type="ARBA" id="ARBA00004123"/>
    </source>
</evidence>
<dbReference type="GO" id="GO:0000350">
    <property type="term" value="P:generation of catalytic spliceosome for second transesterification step"/>
    <property type="evidence" value="ECO:0007669"/>
    <property type="project" value="InterPro"/>
</dbReference>
<name>G4TUJ8_SERID</name>
<gene>
    <name evidence="8" type="ORF">PIIN_08978</name>
</gene>
<evidence type="ECO:0000256" key="5">
    <source>
        <dbReference type="ARBA" id="ARBA00023187"/>
    </source>
</evidence>
<dbReference type="InterPro" id="IPR009360">
    <property type="entry name" value="Isy1"/>
</dbReference>
<comment type="similarity">
    <text evidence="2">Belongs to the ISY1 family.</text>
</comment>
<dbReference type="AlphaFoldDB" id="G4TUJ8"/>
<sequence>MLYRFREAQAAELGLGTRSDKRPRMASACKSLRECERWRGEILREISRKVSKIQDAGLSDYEVRDLNDEINKLMREKRHWENQIIALGGANYRRSVAMLDADGKEVPGTKGYKYFGRAKELPGVKELFESKAKEEDEDKATAEFYKKFTNNGPAYYGDLDEADGELLEFEKQAELAEYHEAVEAVREALGLDEDAPLPGFRDADVKAINASKSNANGDGEDAVMEDAEAPNAKKKGKKGKKTDAAKTKPSEKVVTGEGDTKSGESDGITALIPFLTPEMIAPPKMPTREELEVVLLDLRKRALLDEYLGDA</sequence>
<proteinExistence type="inferred from homology"/>
<accession>G4TUJ8</accession>
<dbReference type="GO" id="GO:0000974">
    <property type="term" value="C:Prp19 complex"/>
    <property type="evidence" value="ECO:0007669"/>
    <property type="project" value="UniProtKB-ARBA"/>
</dbReference>